<feature type="compositionally biased region" description="Polar residues" evidence="5">
    <location>
        <begin position="527"/>
        <end position="538"/>
    </location>
</feature>
<dbReference type="Gene3D" id="3.40.395.10">
    <property type="entry name" value="Adenoviral Proteinase, Chain A"/>
    <property type="match status" value="1"/>
</dbReference>
<evidence type="ECO:0000313" key="7">
    <source>
        <dbReference type="EMBL" id="PWA69434.1"/>
    </source>
</evidence>
<dbReference type="InterPro" id="IPR003653">
    <property type="entry name" value="Peptidase_C48_C"/>
</dbReference>
<name>A0A2U1N7H1_ARTAN</name>
<evidence type="ECO:0000259" key="6">
    <source>
        <dbReference type="Pfam" id="PF02902"/>
    </source>
</evidence>
<evidence type="ECO:0000256" key="3">
    <source>
        <dbReference type="ARBA" id="ARBA00022801"/>
    </source>
</evidence>
<keyword evidence="4" id="KW-0175">Coiled coil</keyword>
<accession>A0A2U1N7H1</accession>
<dbReference type="EMBL" id="PKPP01003439">
    <property type="protein sequence ID" value="PWA69434.1"/>
    <property type="molecule type" value="Genomic_DNA"/>
</dbReference>
<dbReference type="GO" id="GO:0008234">
    <property type="term" value="F:cysteine-type peptidase activity"/>
    <property type="evidence" value="ECO:0007669"/>
    <property type="project" value="InterPro"/>
</dbReference>
<keyword evidence="2 7" id="KW-0645">Protease</keyword>
<feature type="compositionally biased region" description="Acidic residues" evidence="5">
    <location>
        <begin position="286"/>
        <end position="320"/>
    </location>
</feature>
<feature type="coiled-coil region" evidence="4">
    <location>
        <begin position="194"/>
        <end position="236"/>
    </location>
</feature>
<reference evidence="7 8" key="1">
    <citation type="journal article" date="2018" name="Mol. Plant">
        <title>The genome of Artemisia annua provides insight into the evolution of Asteraceae family and artemisinin biosynthesis.</title>
        <authorList>
            <person name="Shen Q."/>
            <person name="Zhang L."/>
            <person name="Liao Z."/>
            <person name="Wang S."/>
            <person name="Yan T."/>
            <person name="Shi P."/>
            <person name="Liu M."/>
            <person name="Fu X."/>
            <person name="Pan Q."/>
            <person name="Wang Y."/>
            <person name="Lv Z."/>
            <person name="Lu X."/>
            <person name="Zhang F."/>
            <person name="Jiang W."/>
            <person name="Ma Y."/>
            <person name="Chen M."/>
            <person name="Hao X."/>
            <person name="Li L."/>
            <person name="Tang Y."/>
            <person name="Lv G."/>
            <person name="Zhou Y."/>
            <person name="Sun X."/>
            <person name="Brodelius P.E."/>
            <person name="Rose J.K.C."/>
            <person name="Tang K."/>
        </authorList>
    </citation>
    <scope>NUCLEOTIDE SEQUENCE [LARGE SCALE GENOMIC DNA]</scope>
    <source>
        <strain evidence="8">cv. Huhao1</strain>
        <tissue evidence="7">Leaf</tissue>
    </source>
</reference>
<feature type="region of interest" description="Disordered" evidence="5">
    <location>
        <begin position="278"/>
        <end position="327"/>
    </location>
</feature>
<protein>
    <submittedName>
        <fullName evidence="7">Ulp1 protease family, C-terminal catalytic domain-containing protein</fullName>
    </submittedName>
</protein>
<proteinExistence type="inferred from homology"/>
<evidence type="ECO:0000256" key="2">
    <source>
        <dbReference type="ARBA" id="ARBA00022670"/>
    </source>
</evidence>
<comment type="caution">
    <text evidence="7">The sequence shown here is derived from an EMBL/GenBank/DDBJ whole genome shotgun (WGS) entry which is preliminary data.</text>
</comment>
<feature type="compositionally biased region" description="Basic and acidic residues" evidence="5">
    <location>
        <begin position="411"/>
        <end position="518"/>
    </location>
</feature>
<dbReference type="PANTHER" id="PTHR34835">
    <property type="entry name" value="OS07G0283600 PROTEIN-RELATED"/>
    <property type="match status" value="1"/>
</dbReference>
<dbReference type="AlphaFoldDB" id="A0A2U1N7H1"/>
<evidence type="ECO:0000256" key="4">
    <source>
        <dbReference type="SAM" id="Coils"/>
    </source>
</evidence>
<dbReference type="SUPFAM" id="SSF54001">
    <property type="entry name" value="Cysteine proteinases"/>
    <property type="match status" value="1"/>
</dbReference>
<dbReference type="PANTHER" id="PTHR34835:SF90">
    <property type="entry name" value="AMINOTRANSFERASE-LIKE PLANT MOBILE DOMAIN-CONTAINING PROTEIN"/>
    <property type="match status" value="1"/>
</dbReference>
<comment type="similarity">
    <text evidence="1">Belongs to the peptidase C48 family.</text>
</comment>
<evidence type="ECO:0000256" key="1">
    <source>
        <dbReference type="ARBA" id="ARBA00005234"/>
    </source>
</evidence>
<feature type="domain" description="Ubiquitin-like protease family profile" evidence="6">
    <location>
        <begin position="623"/>
        <end position="734"/>
    </location>
</feature>
<dbReference type="InterPro" id="IPR038765">
    <property type="entry name" value="Papain-like_cys_pep_sf"/>
</dbReference>
<organism evidence="7 8">
    <name type="scientific">Artemisia annua</name>
    <name type="common">Sweet wormwood</name>
    <dbReference type="NCBI Taxonomy" id="35608"/>
    <lineage>
        <taxon>Eukaryota</taxon>
        <taxon>Viridiplantae</taxon>
        <taxon>Streptophyta</taxon>
        <taxon>Embryophyta</taxon>
        <taxon>Tracheophyta</taxon>
        <taxon>Spermatophyta</taxon>
        <taxon>Magnoliopsida</taxon>
        <taxon>eudicotyledons</taxon>
        <taxon>Gunneridae</taxon>
        <taxon>Pentapetalae</taxon>
        <taxon>asterids</taxon>
        <taxon>campanulids</taxon>
        <taxon>Asterales</taxon>
        <taxon>Asteraceae</taxon>
        <taxon>Asteroideae</taxon>
        <taxon>Anthemideae</taxon>
        <taxon>Artemisiinae</taxon>
        <taxon>Artemisia</taxon>
    </lineage>
</organism>
<dbReference type="STRING" id="35608.A0A2U1N7H1"/>
<evidence type="ECO:0000313" key="8">
    <source>
        <dbReference type="Proteomes" id="UP000245207"/>
    </source>
</evidence>
<dbReference type="Pfam" id="PF02902">
    <property type="entry name" value="Peptidase_C48"/>
    <property type="match status" value="1"/>
</dbReference>
<feature type="region of interest" description="Disordered" evidence="5">
    <location>
        <begin position="411"/>
        <end position="538"/>
    </location>
</feature>
<dbReference type="GO" id="GO:0006508">
    <property type="term" value="P:proteolysis"/>
    <property type="evidence" value="ECO:0007669"/>
    <property type="project" value="UniProtKB-KW"/>
</dbReference>
<evidence type="ECO:0000256" key="5">
    <source>
        <dbReference type="SAM" id="MobiDB-lite"/>
    </source>
</evidence>
<dbReference type="Proteomes" id="UP000245207">
    <property type="component" value="Unassembled WGS sequence"/>
</dbReference>
<keyword evidence="8" id="KW-1185">Reference proteome</keyword>
<gene>
    <name evidence="7" type="ORF">CTI12_AA298390</name>
</gene>
<sequence length="812" mass="92546">MEVNLPNGGVLKITPRKIREVLGIPMGPIPFYAEKKRLTKDTVYCKFMAQLSNKKRQRTTTALSERIQKSEGVDFIFELSYLTLLANCFGYCQNSAMLQDDVLENVKSSKDIPNIDWCTLIWDYIKGSKEKWDDRTHENWYYGPHVTFTLIYLHYTEFDEMDVPRKYPAVKYWNCELIEERQKKEMARDAIGMMMVIEEDEENEGNENQKLKQEIYERIQDNFDRVLREKNELESIIKTSMEMYEGDATIGRFVVRFNTEFQIGIKTDKFGRLVDNKASTSRKDGDESETDDNAEESGSDDSEQVNEGGDDGGEDSEQVNEGENWIEDKQNVDENVENLEDAEKGAAAKAQAEKEAEEKAVKEAAVKEAAAKAQAEKEAEEKAVKEAAVKEAAAKAQAEKEAAEKAVKEAAEKEAAAKAQAEKDAEKEAAVKEIAKKDVAEKTIKEAASKEAATKAKEDKEAAAKEAAAKAQAEKEAAEKLKAEQEKANKEAEKKRKAAAKELNEKRAKEKAEKEAAKQAEIPEYESPSSPYNNKMSSVTEPLTEDETLLAHSLLSMEGDILDEMFNDGKGTIIPIITMQSISPGIQIDSQIIDAFVSLPEIEKKENKNLNAQIAVFKSIIEKDETSFRLRDVRLLFFPIIAHGHYYVTVFDLEKGNAVILDNNISDATYDGKYKDIFDFVKEMLIHYLYVTEHPSLTKFKEAQPKIPKMKWKTRKNKLDCGLYMMMHMEMFEGEIGLKWKTNIVDENNRHYADMIKTMRMRYAAKILLHDVNKEREKMSEFAIKFGEQYNDKEKQKKMVEKAIEKKAAEDK</sequence>
<keyword evidence="3" id="KW-0378">Hydrolase</keyword>